<sequence length="742" mass="81579">MPAVADEDLVADVDEPPDHHHTLKHADTNFLKSAVRPQTTQKESLLTKALTSSEPNSSKTGSHASPDFFRRQSTRSNTSLASTAGLTSDGGLTSPDRTTTPSPPFPNSTYSNFATYTLGPNVDNIPLPPTIRTADQHHDAVGVSPKANPPANPAPRKSCITFACGGKNDKAVKPAAAADHPKIPTAEVPKRPCTIKFACPGPRPCDKSSDTSPSRSTPSEKTLPSKLAPPLRRTTSRSPSMTRKSRLTVTPPPLAHRDSAAAIRRASRSPEVGRKSKAKYIIAEEKDLESSHFHEFASDQLQEDDWIRKESEGQFRKLTINDTLKKENDIRRLGSEAEEEALEDSDEDEEDDQDQDEEDEDNDDNDDNDSFDDDASDGNETDNEAGFADSDDESDAGEFQFWTPGQAIPSKQPGEPVAYLGQGLRAASLSSIDSLNHMDPSFDGYEGATNGRTKRSRRIKIRPGTPDLPDSTDFVCGTLDEDRPLEEAYVSCMEARKMQRHKQIPQDIDPSFPTSDPEDEEDELDSAPAHDSDDNVWLHGKFEDSGDERVHNRRRSTTAHRKSPGLSPRRLHSPPPPKRRLSPIPPKRRLHSPPPRKHFVDPSATMTINSPATTPTSHATSQAINFIPLASRPGVTFTKSLPRTPNPFCLEYRSSRILAMQGEIDGSDATDGHVRGAIDIVKGLEKKKQRRKEKFCQKYAANRARKGQSERLIPPGKGAERMRELGLLMAGKTGQDPYMLSA</sequence>
<feature type="compositionally biased region" description="Acidic residues" evidence="1">
    <location>
        <begin position="1"/>
        <end position="15"/>
    </location>
</feature>
<feature type="compositionally biased region" description="Basic residues" evidence="1">
    <location>
        <begin position="551"/>
        <end position="597"/>
    </location>
</feature>
<feature type="region of interest" description="Disordered" evidence="1">
    <location>
        <begin position="312"/>
        <end position="416"/>
    </location>
</feature>
<feature type="compositionally biased region" description="Basic and acidic residues" evidence="1">
    <location>
        <begin position="286"/>
        <end position="297"/>
    </location>
</feature>
<feature type="compositionally biased region" description="Basic residues" evidence="1">
    <location>
        <begin position="452"/>
        <end position="461"/>
    </location>
</feature>
<feature type="region of interest" description="Disordered" evidence="1">
    <location>
        <begin position="197"/>
        <end position="277"/>
    </location>
</feature>
<evidence type="ECO:0000313" key="3">
    <source>
        <dbReference type="Proteomes" id="UP000258309"/>
    </source>
</evidence>
<feature type="compositionally biased region" description="Polar residues" evidence="1">
    <location>
        <begin position="36"/>
        <end position="63"/>
    </location>
</feature>
<name>A0A3E2HFF0_SCYLI</name>
<proteinExistence type="predicted"/>
<dbReference type="InterPro" id="IPR018853">
    <property type="entry name" value="DUF2457"/>
</dbReference>
<feature type="region of interest" description="Disordered" evidence="1">
    <location>
        <begin position="700"/>
        <end position="719"/>
    </location>
</feature>
<feature type="region of interest" description="Disordered" evidence="1">
    <location>
        <begin position="286"/>
        <end position="305"/>
    </location>
</feature>
<feature type="compositionally biased region" description="Acidic residues" evidence="1">
    <location>
        <begin position="336"/>
        <end position="396"/>
    </location>
</feature>
<protein>
    <submittedName>
        <fullName evidence="2">Uncharacterized protein</fullName>
    </submittedName>
</protein>
<feature type="compositionally biased region" description="Basic and acidic residues" evidence="1">
    <location>
        <begin position="323"/>
        <end position="335"/>
    </location>
</feature>
<dbReference type="OMA" id="ITLNDCM"/>
<feature type="compositionally biased region" description="Basic and acidic residues" evidence="1">
    <location>
        <begin position="16"/>
        <end position="27"/>
    </location>
</feature>
<comment type="caution">
    <text evidence="2">The sequence shown here is derived from an EMBL/GenBank/DDBJ whole genome shotgun (WGS) entry which is preliminary data.</text>
</comment>
<evidence type="ECO:0000256" key="1">
    <source>
        <dbReference type="SAM" id="MobiDB-lite"/>
    </source>
</evidence>
<feature type="region of interest" description="Disordered" evidence="1">
    <location>
        <begin position="499"/>
        <end position="619"/>
    </location>
</feature>
<feature type="compositionally biased region" description="Basic and acidic residues" evidence="1">
    <location>
        <begin position="540"/>
        <end position="550"/>
    </location>
</feature>
<feature type="region of interest" description="Disordered" evidence="1">
    <location>
        <begin position="1"/>
        <end position="112"/>
    </location>
</feature>
<dbReference type="AlphaFoldDB" id="A0A3E2HFF0"/>
<dbReference type="OrthoDB" id="2011769at2759"/>
<feature type="compositionally biased region" description="Low complexity" evidence="1">
    <location>
        <begin position="210"/>
        <end position="219"/>
    </location>
</feature>
<dbReference type="EMBL" id="NCSJ02000068">
    <property type="protein sequence ID" value="RFU31801.1"/>
    <property type="molecule type" value="Genomic_DNA"/>
</dbReference>
<feature type="non-terminal residue" evidence="2">
    <location>
        <position position="1"/>
    </location>
</feature>
<keyword evidence="3" id="KW-1185">Reference proteome</keyword>
<dbReference type="Pfam" id="PF10446">
    <property type="entry name" value="DUF2457"/>
    <property type="match status" value="1"/>
</dbReference>
<dbReference type="Proteomes" id="UP000258309">
    <property type="component" value="Unassembled WGS sequence"/>
</dbReference>
<feature type="compositionally biased region" description="Polar residues" evidence="1">
    <location>
        <begin position="74"/>
        <end position="86"/>
    </location>
</feature>
<accession>A0A3E2HFF0</accession>
<organism evidence="2 3">
    <name type="scientific">Scytalidium lignicola</name>
    <name type="common">Hyphomycete</name>
    <dbReference type="NCBI Taxonomy" id="5539"/>
    <lineage>
        <taxon>Eukaryota</taxon>
        <taxon>Fungi</taxon>
        <taxon>Dikarya</taxon>
        <taxon>Ascomycota</taxon>
        <taxon>Pezizomycotina</taxon>
        <taxon>Leotiomycetes</taxon>
        <taxon>Leotiomycetes incertae sedis</taxon>
        <taxon>Scytalidium</taxon>
    </lineage>
</organism>
<feature type="compositionally biased region" description="Low complexity" evidence="1">
    <location>
        <begin position="229"/>
        <end position="242"/>
    </location>
</feature>
<feature type="non-terminal residue" evidence="2">
    <location>
        <position position="742"/>
    </location>
</feature>
<gene>
    <name evidence="2" type="ORF">B7463_g4537</name>
</gene>
<feature type="compositionally biased region" description="Low complexity" evidence="1">
    <location>
        <begin position="610"/>
        <end position="619"/>
    </location>
</feature>
<dbReference type="STRING" id="5539.A0A3E2HFF0"/>
<reference evidence="2 3" key="1">
    <citation type="submission" date="2018-05" db="EMBL/GenBank/DDBJ databases">
        <title>Draft genome sequence of Scytalidium lignicola DSM 105466, a ubiquitous saprotrophic fungus.</title>
        <authorList>
            <person name="Buettner E."/>
            <person name="Gebauer A.M."/>
            <person name="Hofrichter M."/>
            <person name="Liers C."/>
            <person name="Kellner H."/>
        </authorList>
    </citation>
    <scope>NUCLEOTIDE SEQUENCE [LARGE SCALE GENOMIC DNA]</scope>
    <source>
        <strain evidence="2 3">DSM 105466</strain>
    </source>
</reference>
<feature type="compositionally biased region" description="Acidic residues" evidence="1">
    <location>
        <begin position="516"/>
        <end position="525"/>
    </location>
</feature>
<evidence type="ECO:0000313" key="2">
    <source>
        <dbReference type="EMBL" id="RFU31801.1"/>
    </source>
</evidence>
<feature type="region of interest" description="Disordered" evidence="1">
    <location>
        <begin position="439"/>
        <end position="474"/>
    </location>
</feature>